<evidence type="ECO:0000313" key="9">
    <source>
        <dbReference type="EMBL" id="MRJ19438.1"/>
    </source>
</evidence>
<feature type="domain" description="N-acetyltransferase" evidence="7">
    <location>
        <begin position="17"/>
        <end position="172"/>
    </location>
</feature>
<evidence type="ECO:0000256" key="4">
    <source>
        <dbReference type="ARBA" id="ARBA00022679"/>
    </source>
</evidence>
<dbReference type="EMBL" id="VOIX01000002">
    <property type="protein sequence ID" value="MRJ19438.1"/>
    <property type="molecule type" value="Genomic_DNA"/>
</dbReference>
<evidence type="ECO:0000259" key="7">
    <source>
        <dbReference type="PROSITE" id="PS51186"/>
    </source>
</evidence>
<dbReference type="Gene3D" id="3.40.630.30">
    <property type="match status" value="1"/>
</dbReference>
<accession>A0A646NVK5</accession>
<organism evidence="8 11">
    <name type="scientific">Pseudomonas haemolytica</name>
    <dbReference type="NCBI Taxonomy" id="2600065"/>
    <lineage>
        <taxon>Bacteria</taxon>
        <taxon>Pseudomonadati</taxon>
        <taxon>Pseudomonadota</taxon>
        <taxon>Gammaproteobacteria</taxon>
        <taxon>Pseudomonadales</taxon>
        <taxon>Pseudomonadaceae</taxon>
        <taxon>Pseudomonas</taxon>
    </lineage>
</organism>
<dbReference type="PANTHER" id="PTHR36449:SF1">
    <property type="entry name" value="ACETYLTRANSFERASE"/>
    <property type="match status" value="1"/>
</dbReference>
<dbReference type="EMBL" id="VOIX01000012">
    <property type="protein sequence ID" value="MRJ23689.1"/>
    <property type="molecule type" value="Genomic_DNA"/>
</dbReference>
<evidence type="ECO:0000313" key="11">
    <source>
        <dbReference type="Proteomes" id="UP000432048"/>
    </source>
</evidence>
<dbReference type="InterPro" id="IPR016181">
    <property type="entry name" value="Acyl_CoA_acyltransferase"/>
</dbReference>
<keyword evidence="3" id="KW-1277">Toxin-antitoxin system</keyword>
<dbReference type="RefSeq" id="WP_153837590.1">
    <property type="nucleotide sequence ID" value="NZ_VOIX01000002.1"/>
</dbReference>
<keyword evidence="5" id="KW-0012">Acyltransferase</keyword>
<protein>
    <submittedName>
        <fullName evidence="8">GNAT family N-acetyltransferase</fullName>
    </submittedName>
</protein>
<gene>
    <name evidence="8" type="ORF">FRT60_03595</name>
    <name evidence="9" type="ORF">FRT60_03620</name>
    <name evidence="10" type="ORF">FRT60_25715</name>
</gene>
<evidence type="ECO:0000256" key="1">
    <source>
        <dbReference type="ARBA" id="ARBA00009342"/>
    </source>
</evidence>
<dbReference type="InterPro" id="IPR000182">
    <property type="entry name" value="GNAT_dom"/>
</dbReference>
<evidence type="ECO:0000256" key="2">
    <source>
        <dbReference type="ARBA" id="ARBA00022491"/>
    </source>
</evidence>
<dbReference type="GO" id="GO:0016747">
    <property type="term" value="F:acyltransferase activity, transferring groups other than amino-acyl groups"/>
    <property type="evidence" value="ECO:0007669"/>
    <property type="project" value="InterPro"/>
</dbReference>
<proteinExistence type="inferred from homology"/>
<keyword evidence="4 8" id="KW-0808">Transferase</keyword>
<reference evidence="8 11" key="1">
    <citation type="submission" date="2019-08" db="EMBL/GenBank/DDBJ databases">
        <title>Pseudomonas haemolytica sp. nov. isolated from raw milk and skim milk concentrate.</title>
        <authorList>
            <person name="Hofmann K."/>
            <person name="Huptas C."/>
            <person name="Doll E."/>
            <person name="Scherer S."/>
            <person name="Wenning M."/>
        </authorList>
    </citation>
    <scope>NUCLEOTIDE SEQUENCE [LARGE SCALE GENOMIC DNA]</scope>
    <source>
        <strain evidence="8 11">DSM 108988</strain>
    </source>
</reference>
<dbReference type="EMBL" id="VOIX01000002">
    <property type="protein sequence ID" value="MRJ19435.1"/>
    <property type="molecule type" value="Genomic_DNA"/>
</dbReference>
<evidence type="ECO:0000313" key="10">
    <source>
        <dbReference type="EMBL" id="MRJ23689.1"/>
    </source>
</evidence>
<dbReference type="Pfam" id="PF13673">
    <property type="entry name" value="Acetyltransf_10"/>
    <property type="match status" value="1"/>
</dbReference>
<name>A0A646NVK5_9PSED</name>
<dbReference type="Proteomes" id="UP000432048">
    <property type="component" value="Unassembled WGS sequence"/>
</dbReference>
<dbReference type="PROSITE" id="PS51186">
    <property type="entry name" value="GNAT"/>
    <property type="match status" value="1"/>
</dbReference>
<evidence type="ECO:0000256" key="5">
    <source>
        <dbReference type="ARBA" id="ARBA00023315"/>
    </source>
</evidence>
<evidence type="ECO:0000256" key="6">
    <source>
        <dbReference type="ARBA" id="ARBA00049880"/>
    </source>
</evidence>
<dbReference type="SUPFAM" id="SSF55729">
    <property type="entry name" value="Acyl-CoA N-acyltransferases (Nat)"/>
    <property type="match status" value="1"/>
</dbReference>
<dbReference type="AlphaFoldDB" id="A0A646NVK5"/>
<comment type="similarity">
    <text evidence="1">Belongs to the acetyltransferase family. GNAT subfamily.</text>
</comment>
<dbReference type="PANTHER" id="PTHR36449">
    <property type="entry name" value="ACETYLTRANSFERASE-RELATED"/>
    <property type="match status" value="1"/>
</dbReference>
<evidence type="ECO:0000313" key="8">
    <source>
        <dbReference type="EMBL" id="MRJ19435.1"/>
    </source>
</evidence>
<sequence length="186" mass="20607">MRSTETVECEIDRNLLATFEQYNFPKDFDCGLPKINEYFTEQLRRALRSENIKGIGAVVGQDLLGYCTLTVSEIAREKAKPGLAKPTNLPKQVPVVRLVMLGVDKRLQKCGIGLALMKQALVETARLHLQIPVKGLYLDAAPGAVAFYTELGFKALGEPNEEQSTPMLLGMAVILEAYEEYLETEG</sequence>
<keyword evidence="2" id="KW-0678">Repressor</keyword>
<evidence type="ECO:0000256" key="3">
    <source>
        <dbReference type="ARBA" id="ARBA00022649"/>
    </source>
</evidence>
<comment type="caution">
    <text evidence="8">The sequence shown here is derived from an EMBL/GenBank/DDBJ whole genome shotgun (WGS) entry which is preliminary data.</text>
</comment>
<comment type="catalytic activity">
    <reaction evidence="6">
        <text>glycyl-tRNA(Gly) + acetyl-CoA = N-acetylglycyl-tRNA(Gly) + CoA + H(+)</text>
        <dbReference type="Rhea" id="RHEA:81867"/>
        <dbReference type="Rhea" id="RHEA-COMP:9683"/>
        <dbReference type="Rhea" id="RHEA-COMP:19766"/>
        <dbReference type="ChEBI" id="CHEBI:15378"/>
        <dbReference type="ChEBI" id="CHEBI:57287"/>
        <dbReference type="ChEBI" id="CHEBI:57288"/>
        <dbReference type="ChEBI" id="CHEBI:78522"/>
        <dbReference type="ChEBI" id="CHEBI:232036"/>
    </reaction>
</comment>